<dbReference type="AlphaFoldDB" id="X1G5D8"/>
<accession>X1G5D8</accession>
<proteinExistence type="predicted"/>
<organism evidence="2">
    <name type="scientific">marine sediment metagenome</name>
    <dbReference type="NCBI Taxonomy" id="412755"/>
    <lineage>
        <taxon>unclassified sequences</taxon>
        <taxon>metagenomes</taxon>
        <taxon>ecological metagenomes</taxon>
    </lineage>
</organism>
<feature type="transmembrane region" description="Helical" evidence="1">
    <location>
        <begin position="12"/>
        <end position="34"/>
    </location>
</feature>
<keyword evidence="1" id="KW-0812">Transmembrane</keyword>
<dbReference type="EMBL" id="BARU01006779">
    <property type="protein sequence ID" value="GAH36779.1"/>
    <property type="molecule type" value="Genomic_DNA"/>
</dbReference>
<evidence type="ECO:0000256" key="1">
    <source>
        <dbReference type="SAM" id="Phobius"/>
    </source>
</evidence>
<comment type="caution">
    <text evidence="2">The sequence shown here is derived from an EMBL/GenBank/DDBJ whole genome shotgun (WGS) entry which is preliminary data.</text>
</comment>
<keyword evidence="1" id="KW-1133">Transmembrane helix</keyword>
<evidence type="ECO:0000313" key="2">
    <source>
        <dbReference type="EMBL" id="GAH36779.1"/>
    </source>
</evidence>
<keyword evidence="1" id="KW-0472">Membrane</keyword>
<feature type="non-terminal residue" evidence="2">
    <location>
        <position position="405"/>
    </location>
</feature>
<gene>
    <name evidence="2" type="ORF">S03H2_13352</name>
</gene>
<name>X1G5D8_9ZZZZ</name>
<sequence length="405" mass="47718">MYLRYRYKQKLVIGVTLIVVVCLILSSIFVYYAYFKEEEETIKEEPEDVSEYDLDAISPLENQGLNFEILRIRHRGLLDIIMQRGNSWKNKPQFYYITNMDGVEYISKDIHSRAGETEQMFNTWDSMFQENKVKHDVEEEQEISDIRLTIMERKKIGIFGFRSQDYEMERIDLTFDFKTGRWEGDDSYNDSDGYGHYLGDTYEVWFNIVPNDVDHDGIPYWTEVNVLHTDPMVDDSYLDPDEDGVPTAWEWKWGYDPHVYDNHSILDPDEDGLDNIEEYQMAKWFANPFFQDIYIEVDGMAKGRLFDKEHYLWEESKQIITERFASHGISIYFDDGWPGGPINGGGEILSYYESVSQDSGVMLQFYRHHFADDRKGIFRYLAICNAAGFCHPSEFNMYDTLSVPT</sequence>
<protein>
    <submittedName>
        <fullName evidence="2">Uncharacterized protein</fullName>
    </submittedName>
</protein>
<reference evidence="2" key="1">
    <citation type="journal article" date="2014" name="Front. Microbiol.">
        <title>High frequency of phylogenetically diverse reductive dehalogenase-homologous genes in deep subseafloor sedimentary metagenomes.</title>
        <authorList>
            <person name="Kawai M."/>
            <person name="Futagami T."/>
            <person name="Toyoda A."/>
            <person name="Takaki Y."/>
            <person name="Nishi S."/>
            <person name="Hori S."/>
            <person name="Arai W."/>
            <person name="Tsubouchi T."/>
            <person name="Morono Y."/>
            <person name="Uchiyama I."/>
            <person name="Ito T."/>
            <person name="Fujiyama A."/>
            <person name="Inagaki F."/>
            <person name="Takami H."/>
        </authorList>
    </citation>
    <scope>NUCLEOTIDE SEQUENCE</scope>
    <source>
        <strain evidence="2">Expedition CK06-06</strain>
    </source>
</reference>